<protein>
    <submittedName>
        <fullName evidence="2">DUF2085 domain-containing protein</fullName>
    </submittedName>
</protein>
<accession>A0A7V4U1R7</accession>
<dbReference type="AlphaFoldDB" id="A0A7V4U1R7"/>
<comment type="caution">
    <text evidence="2">The sequence shown here is derived from an EMBL/GenBank/DDBJ whole genome shotgun (WGS) entry which is preliminary data.</text>
</comment>
<feature type="transmembrane region" description="Helical" evidence="1">
    <location>
        <begin position="128"/>
        <end position="151"/>
    </location>
</feature>
<gene>
    <name evidence="2" type="ORF">ENK44_12115</name>
</gene>
<proteinExistence type="predicted"/>
<dbReference type="EMBL" id="DRQG01000112">
    <property type="protein sequence ID" value="HGY56445.1"/>
    <property type="molecule type" value="Genomic_DNA"/>
</dbReference>
<dbReference type="InterPro" id="IPR019206">
    <property type="entry name" value="DUF2085_TM"/>
</dbReference>
<keyword evidence="1" id="KW-0472">Membrane</keyword>
<evidence type="ECO:0000313" key="2">
    <source>
        <dbReference type="EMBL" id="HGY56445.1"/>
    </source>
</evidence>
<reference evidence="2" key="1">
    <citation type="journal article" date="2020" name="mSystems">
        <title>Genome- and Community-Level Interaction Insights into Carbon Utilization and Element Cycling Functions of Hydrothermarchaeota in Hydrothermal Sediment.</title>
        <authorList>
            <person name="Zhou Z."/>
            <person name="Liu Y."/>
            <person name="Xu W."/>
            <person name="Pan J."/>
            <person name="Luo Z.H."/>
            <person name="Li M."/>
        </authorList>
    </citation>
    <scope>NUCLEOTIDE SEQUENCE [LARGE SCALE GENOMIC DNA]</scope>
    <source>
        <strain evidence="2">HyVt-577</strain>
    </source>
</reference>
<name>A0A7V4U1R7_CALAY</name>
<keyword evidence="1" id="KW-1133">Transmembrane helix</keyword>
<evidence type="ECO:0000256" key="1">
    <source>
        <dbReference type="SAM" id="Phobius"/>
    </source>
</evidence>
<dbReference type="Proteomes" id="UP000885779">
    <property type="component" value="Unassembled WGS sequence"/>
</dbReference>
<feature type="transmembrane region" description="Helical" evidence="1">
    <location>
        <begin position="103"/>
        <end position="122"/>
    </location>
</feature>
<dbReference type="Pfam" id="PF09858">
    <property type="entry name" value="DUF2085"/>
    <property type="match status" value="1"/>
</dbReference>
<keyword evidence="1" id="KW-0812">Transmembrane</keyword>
<feature type="transmembrane region" description="Helical" evidence="1">
    <location>
        <begin position="68"/>
        <end position="91"/>
    </location>
</feature>
<organism evidence="2">
    <name type="scientific">Caldithrix abyssi</name>
    <dbReference type="NCBI Taxonomy" id="187145"/>
    <lineage>
        <taxon>Bacteria</taxon>
        <taxon>Pseudomonadati</taxon>
        <taxon>Calditrichota</taxon>
        <taxon>Calditrichia</taxon>
        <taxon>Calditrichales</taxon>
        <taxon>Calditrichaceae</taxon>
        <taxon>Caldithrix</taxon>
    </lineage>
</organism>
<sequence>MNKNENRNMRLLRLLFALLLVWLTLIWAAPLLVSAPSAILQYMGSAVYFFMDPVCHQLPQRSLHIAGLPMPVCGRCFFIYLGGTITVGIAVLRNKISAWPRGIYAILFSLIVIAFVINKVFLQTEYAYLRYAAGFLLGILLFRLLMETLVFKEISNKKE</sequence>